<dbReference type="RefSeq" id="WP_400188529.1">
    <property type="nucleotide sequence ID" value="NZ_JBGORX010000008.1"/>
</dbReference>
<dbReference type="PANTHER" id="PTHR30041">
    <property type="entry name" value="ARSENATE REDUCTASE"/>
    <property type="match status" value="1"/>
</dbReference>
<keyword evidence="4" id="KW-1185">Reference proteome</keyword>
<dbReference type="InterPro" id="IPR006660">
    <property type="entry name" value="Arsenate_reductase-like"/>
</dbReference>
<reference evidence="3 4" key="1">
    <citation type="submission" date="2024-08" db="EMBL/GenBank/DDBJ databases">
        <title>Draft Genome Sequence of Legionella lytica strain DSB2004, Isolated From a Fire Sprinkler System.</title>
        <authorList>
            <person name="Everhart A.D."/>
            <person name="Kidane D.T."/>
            <person name="Farone A.L."/>
            <person name="Farone M.B."/>
        </authorList>
    </citation>
    <scope>NUCLEOTIDE SEQUENCE [LARGE SCALE GENOMIC DNA]</scope>
    <source>
        <strain evidence="3 4">DSB2004</strain>
    </source>
</reference>
<dbReference type="InterPro" id="IPR036249">
    <property type="entry name" value="Thioredoxin-like_sf"/>
</dbReference>
<dbReference type="PROSITE" id="PS51353">
    <property type="entry name" value="ARSC"/>
    <property type="match status" value="1"/>
</dbReference>
<proteinExistence type="inferred from homology"/>
<evidence type="ECO:0000313" key="3">
    <source>
        <dbReference type="EMBL" id="MFJ1269716.1"/>
    </source>
</evidence>
<evidence type="ECO:0000256" key="2">
    <source>
        <dbReference type="PROSITE-ProRule" id="PRU01282"/>
    </source>
</evidence>
<dbReference type="InterPro" id="IPR006504">
    <property type="entry name" value="Tscrpt_reg_Spx/MgsR"/>
</dbReference>
<accession>A0ABW8DCM1</accession>
<comment type="similarity">
    <text evidence="1 2">Belongs to the ArsC family.</text>
</comment>
<organism evidence="3 4">
    <name type="scientific">Legionella lytica</name>
    <dbReference type="NCBI Taxonomy" id="96232"/>
    <lineage>
        <taxon>Bacteria</taxon>
        <taxon>Pseudomonadati</taxon>
        <taxon>Pseudomonadota</taxon>
        <taxon>Gammaproteobacteria</taxon>
        <taxon>Legionellales</taxon>
        <taxon>Legionellaceae</taxon>
        <taxon>Legionella</taxon>
    </lineage>
</organism>
<dbReference type="Gene3D" id="3.40.30.10">
    <property type="entry name" value="Glutaredoxin"/>
    <property type="match status" value="1"/>
</dbReference>
<comment type="caution">
    <text evidence="3">The sequence shown here is derived from an EMBL/GenBank/DDBJ whole genome shotgun (WGS) entry which is preliminary data.</text>
</comment>
<dbReference type="PANTHER" id="PTHR30041:SF8">
    <property type="entry name" value="PROTEIN YFFB"/>
    <property type="match status" value="1"/>
</dbReference>
<dbReference type="NCBIfam" id="TIGR01617">
    <property type="entry name" value="arsC_related"/>
    <property type="match status" value="1"/>
</dbReference>
<protein>
    <submittedName>
        <fullName evidence="3">Spx/MgsR family RNA polymerase-binding regulatory protein</fullName>
    </submittedName>
</protein>
<dbReference type="SUPFAM" id="SSF52833">
    <property type="entry name" value="Thioredoxin-like"/>
    <property type="match status" value="1"/>
</dbReference>
<dbReference type="EMBL" id="JBGORX010000008">
    <property type="protein sequence ID" value="MFJ1269716.1"/>
    <property type="molecule type" value="Genomic_DNA"/>
</dbReference>
<evidence type="ECO:0000313" key="4">
    <source>
        <dbReference type="Proteomes" id="UP001615550"/>
    </source>
</evidence>
<evidence type="ECO:0000256" key="1">
    <source>
        <dbReference type="ARBA" id="ARBA00007198"/>
    </source>
</evidence>
<name>A0ABW8DCM1_9GAMM</name>
<sequence>MISMFAIPNCDTVKKARNFLEKNQVAYEFIDFKKTPPTAEQIKHWSTFAGELPVNKRGSTYRKYKEEYEALDLDEKIAFIIANVSLIKRPVLERDGKIVALGFGEEYYKELIK</sequence>
<gene>
    <name evidence="3" type="ORF">ACD661_14220</name>
</gene>
<dbReference type="Proteomes" id="UP001615550">
    <property type="component" value="Unassembled WGS sequence"/>
</dbReference>
<dbReference type="Pfam" id="PF03960">
    <property type="entry name" value="ArsC"/>
    <property type="match status" value="1"/>
</dbReference>